<reference evidence="4" key="2">
    <citation type="submission" date="2015-03" db="EMBL/GenBank/DDBJ databases">
        <title>Genome sequence of Paenibacillus beijingensis strain DSM 24997T.</title>
        <authorList>
            <person name="Kwak Y."/>
            <person name="Shin J.-H."/>
        </authorList>
    </citation>
    <scope>NUCLEOTIDE SEQUENCE [LARGE SCALE GENOMIC DNA]</scope>
    <source>
        <strain evidence="4">DSM 24997</strain>
    </source>
</reference>
<name>A0A0D5NGG6_9BACL</name>
<feature type="domain" description="Alkyl hydroperoxide reductase subunit C/ Thiol specific antioxidant" evidence="2">
    <location>
        <begin position="8"/>
        <end position="42"/>
    </location>
</feature>
<dbReference type="SUPFAM" id="SSF52833">
    <property type="entry name" value="Thioredoxin-like"/>
    <property type="match status" value="1"/>
</dbReference>
<dbReference type="OrthoDB" id="25753at2"/>
<dbReference type="Pfam" id="PF00578">
    <property type="entry name" value="AhpC-TSA"/>
    <property type="match status" value="1"/>
</dbReference>
<dbReference type="InterPro" id="IPR000866">
    <property type="entry name" value="AhpC/TSA"/>
</dbReference>
<dbReference type="PATRIC" id="fig|1126833.4.peg.1300"/>
<accession>A0A0D5NGG6</accession>
<dbReference type="GO" id="GO:0016209">
    <property type="term" value="F:antioxidant activity"/>
    <property type="evidence" value="ECO:0007669"/>
    <property type="project" value="InterPro"/>
</dbReference>
<dbReference type="Proteomes" id="UP000032633">
    <property type="component" value="Chromosome"/>
</dbReference>
<evidence type="ECO:0000256" key="1">
    <source>
        <dbReference type="ARBA" id="ARBA00023157"/>
    </source>
</evidence>
<dbReference type="RefSeq" id="WP_045669641.1">
    <property type="nucleotide sequence ID" value="NZ_CP011058.1"/>
</dbReference>
<gene>
    <name evidence="3" type="ORF">VN24_05980</name>
</gene>
<reference evidence="3 4" key="1">
    <citation type="journal article" date="2015" name="J. Biotechnol.">
        <title>Complete genome sequence of Paenibacillus beijingensis 7188(T) (=DSM 24997(T)), a novel rhizobacterium from jujube garden soil.</title>
        <authorList>
            <person name="Kwak Y."/>
            <person name="Shin J.H."/>
        </authorList>
    </citation>
    <scope>NUCLEOTIDE SEQUENCE [LARGE SCALE GENOMIC DNA]</scope>
    <source>
        <strain evidence="3 4">DSM 24997</strain>
    </source>
</reference>
<dbReference type="Gene3D" id="3.40.30.10">
    <property type="entry name" value="Glutaredoxin"/>
    <property type="match status" value="1"/>
</dbReference>
<dbReference type="HOGENOM" id="CLU_2718473_0_0_9"/>
<keyword evidence="4" id="KW-1185">Reference proteome</keyword>
<keyword evidence="1" id="KW-1015">Disulfide bond</keyword>
<dbReference type="EMBL" id="CP011058">
    <property type="protein sequence ID" value="AJY74205.1"/>
    <property type="molecule type" value="Genomic_DNA"/>
</dbReference>
<evidence type="ECO:0000313" key="3">
    <source>
        <dbReference type="EMBL" id="AJY74205.1"/>
    </source>
</evidence>
<evidence type="ECO:0000259" key="2">
    <source>
        <dbReference type="Pfam" id="PF00578"/>
    </source>
</evidence>
<protein>
    <recommendedName>
        <fullName evidence="2">Alkyl hydroperoxide reductase subunit C/ Thiol specific antioxidant domain-containing protein</fullName>
    </recommendedName>
</protein>
<dbReference type="STRING" id="1126833.VN24_05980"/>
<organism evidence="3 4">
    <name type="scientific">Paenibacillus beijingensis</name>
    <dbReference type="NCBI Taxonomy" id="1126833"/>
    <lineage>
        <taxon>Bacteria</taxon>
        <taxon>Bacillati</taxon>
        <taxon>Bacillota</taxon>
        <taxon>Bacilli</taxon>
        <taxon>Bacillales</taxon>
        <taxon>Paenibacillaceae</taxon>
        <taxon>Paenibacillus</taxon>
    </lineage>
</organism>
<evidence type="ECO:0000313" key="4">
    <source>
        <dbReference type="Proteomes" id="UP000032633"/>
    </source>
</evidence>
<dbReference type="InterPro" id="IPR036249">
    <property type="entry name" value="Thioredoxin-like_sf"/>
</dbReference>
<sequence>MTAAFFALALPVLLDKEGEAAQKYEIRPIPSTFFINKDGIIVDGVLGALDQTLLEGKIGNLSIAKMADRTLH</sequence>
<dbReference type="KEGG" id="pbj:VN24_05980"/>
<proteinExistence type="predicted"/>
<dbReference type="AlphaFoldDB" id="A0A0D5NGG6"/>
<dbReference type="GO" id="GO:0016491">
    <property type="term" value="F:oxidoreductase activity"/>
    <property type="evidence" value="ECO:0007669"/>
    <property type="project" value="InterPro"/>
</dbReference>